<organism evidence="1">
    <name type="scientific">uncultured Sulfurovum sp</name>
    <dbReference type="NCBI Taxonomy" id="269237"/>
    <lineage>
        <taxon>Bacteria</taxon>
        <taxon>Pseudomonadati</taxon>
        <taxon>Campylobacterota</taxon>
        <taxon>Epsilonproteobacteria</taxon>
        <taxon>Campylobacterales</taxon>
        <taxon>Sulfurovaceae</taxon>
        <taxon>Sulfurovum</taxon>
        <taxon>environmental samples</taxon>
    </lineage>
</organism>
<evidence type="ECO:0000313" key="1">
    <source>
        <dbReference type="EMBL" id="CAA6799757.1"/>
    </source>
</evidence>
<sequence length="115" mass="12909">MIYTKDELLKIEAETNESKAWFFQFGELKFCILQYELIKGLTALPFYAMSGGFEMFTSTGYKSHFTTIGEKVNAIDLKAFIKAEIKESGIDLDNPKPLLLGAVAEVNTLVQPSLF</sequence>
<name>A0A6S6S9K1_9BACT</name>
<dbReference type="AlphaFoldDB" id="A0A6S6S9K1"/>
<protein>
    <submittedName>
        <fullName evidence="1">Uncharacterized protein</fullName>
    </submittedName>
</protein>
<dbReference type="EMBL" id="CACVAP010000026">
    <property type="protein sequence ID" value="CAA6799757.1"/>
    <property type="molecule type" value="Genomic_DNA"/>
</dbReference>
<accession>A0A6S6S9K1</accession>
<reference evidence="1" key="1">
    <citation type="submission" date="2020-01" db="EMBL/GenBank/DDBJ databases">
        <authorList>
            <person name="Meier V. D."/>
            <person name="Meier V D."/>
        </authorList>
    </citation>
    <scope>NUCLEOTIDE SEQUENCE</scope>
    <source>
        <strain evidence="1">HLG_WM_MAG_06</strain>
    </source>
</reference>
<gene>
    <name evidence="1" type="ORF">HELGO_WM11951</name>
</gene>
<proteinExistence type="predicted"/>